<name>A0A0K1PM87_9BACT</name>
<dbReference type="Proteomes" id="UP000064967">
    <property type="component" value="Chromosome"/>
</dbReference>
<dbReference type="AlphaFoldDB" id="A0A0K1PM87"/>
<evidence type="ECO:0000313" key="1">
    <source>
        <dbReference type="EMBL" id="AKU94516.1"/>
    </source>
</evidence>
<dbReference type="EMBL" id="CP012333">
    <property type="protein sequence ID" value="AKU94516.1"/>
    <property type="molecule type" value="Genomic_DNA"/>
</dbReference>
<proteinExistence type="predicted"/>
<gene>
    <name evidence="1" type="ORF">AKJ09_01180</name>
</gene>
<evidence type="ECO:0000313" key="2">
    <source>
        <dbReference type="Proteomes" id="UP000064967"/>
    </source>
</evidence>
<accession>A0A0K1PM87</accession>
<organism evidence="1 2">
    <name type="scientific">Labilithrix luteola</name>
    <dbReference type="NCBI Taxonomy" id="1391654"/>
    <lineage>
        <taxon>Bacteria</taxon>
        <taxon>Pseudomonadati</taxon>
        <taxon>Myxococcota</taxon>
        <taxon>Polyangia</taxon>
        <taxon>Polyangiales</taxon>
        <taxon>Labilitrichaceae</taxon>
        <taxon>Labilithrix</taxon>
    </lineage>
</organism>
<sequence>MHVPQFIRFIRFIRFAMPPVKDDGRGPAIERPPILCLVW</sequence>
<reference evidence="1 2" key="1">
    <citation type="submission" date="2015-08" db="EMBL/GenBank/DDBJ databases">
        <authorList>
            <person name="Babu N.S."/>
            <person name="Beckwith C.J."/>
            <person name="Beseler K.G."/>
            <person name="Brison A."/>
            <person name="Carone J.V."/>
            <person name="Caskin T.P."/>
            <person name="Diamond M."/>
            <person name="Durham M.E."/>
            <person name="Foxe J.M."/>
            <person name="Go M."/>
            <person name="Henderson B.A."/>
            <person name="Jones I.B."/>
            <person name="McGettigan J.A."/>
            <person name="Micheletti S.J."/>
            <person name="Nasrallah M.E."/>
            <person name="Ortiz D."/>
            <person name="Piller C.R."/>
            <person name="Privatt S.R."/>
            <person name="Schneider S.L."/>
            <person name="Sharp S."/>
            <person name="Smith T.C."/>
            <person name="Stanton J.D."/>
            <person name="Ullery H.E."/>
            <person name="Wilson R.J."/>
            <person name="Serrano M.G."/>
            <person name="Buck G."/>
            <person name="Lee V."/>
            <person name="Wang Y."/>
            <person name="Carvalho R."/>
            <person name="Voegtly L."/>
            <person name="Shi R."/>
            <person name="Duckworth R."/>
            <person name="Johnson A."/>
            <person name="Loviza R."/>
            <person name="Walstead R."/>
            <person name="Shah Z."/>
            <person name="Kiflezghi M."/>
            <person name="Wade K."/>
            <person name="Ball S.L."/>
            <person name="Bradley K.W."/>
            <person name="Asai D.J."/>
            <person name="Bowman C.A."/>
            <person name="Russell D.A."/>
            <person name="Pope W.H."/>
            <person name="Jacobs-Sera D."/>
            <person name="Hendrix R.W."/>
            <person name="Hatfull G.F."/>
        </authorList>
    </citation>
    <scope>NUCLEOTIDE SEQUENCE [LARGE SCALE GENOMIC DNA]</scope>
    <source>
        <strain evidence="1 2">DSM 27648</strain>
    </source>
</reference>
<dbReference type="KEGG" id="llu:AKJ09_01180"/>
<keyword evidence="2" id="KW-1185">Reference proteome</keyword>
<protein>
    <submittedName>
        <fullName evidence="1">Uncharacterized protein</fullName>
    </submittedName>
</protein>